<organism evidence="1">
    <name type="scientific">mine drainage metagenome</name>
    <dbReference type="NCBI Taxonomy" id="410659"/>
    <lineage>
        <taxon>unclassified sequences</taxon>
        <taxon>metagenomes</taxon>
        <taxon>ecological metagenomes</taxon>
    </lineage>
</organism>
<proteinExistence type="predicted"/>
<comment type="caution">
    <text evidence="1">The sequence shown here is derived from an EMBL/GenBank/DDBJ whole genome shotgun (WGS) entry which is preliminary data.</text>
</comment>
<dbReference type="AlphaFoldDB" id="T0ZSF5"/>
<dbReference type="InterPro" id="IPR036388">
    <property type="entry name" value="WH-like_DNA-bd_sf"/>
</dbReference>
<reference evidence="1" key="1">
    <citation type="submission" date="2013-08" db="EMBL/GenBank/DDBJ databases">
        <authorList>
            <person name="Mendez C."/>
            <person name="Richter M."/>
            <person name="Ferrer M."/>
            <person name="Sanchez J."/>
        </authorList>
    </citation>
    <scope>NUCLEOTIDE SEQUENCE</scope>
</reference>
<accession>T0ZSF5</accession>
<dbReference type="CDD" id="cd00090">
    <property type="entry name" value="HTH_ARSR"/>
    <property type="match status" value="1"/>
</dbReference>
<evidence type="ECO:0000313" key="1">
    <source>
        <dbReference type="EMBL" id="EQD47467.1"/>
    </source>
</evidence>
<protein>
    <submittedName>
        <fullName evidence="1">SUF system FeS cluster assembly, Rtf2-type regulator</fullName>
    </submittedName>
</protein>
<dbReference type="GO" id="GO:0005829">
    <property type="term" value="C:cytosol"/>
    <property type="evidence" value="ECO:0007669"/>
    <property type="project" value="TreeGrafter"/>
</dbReference>
<dbReference type="PROSITE" id="PS51197">
    <property type="entry name" value="HTH_RRF2_2"/>
    <property type="match status" value="1"/>
</dbReference>
<dbReference type="EMBL" id="AUZY01008069">
    <property type="protein sequence ID" value="EQD47467.1"/>
    <property type="molecule type" value="Genomic_DNA"/>
</dbReference>
<reference evidence="1" key="2">
    <citation type="journal article" date="2014" name="ISME J.">
        <title>Microbial stratification in low pH oxic and suboxic macroscopic growths along an acid mine drainage.</title>
        <authorList>
            <person name="Mendez-Garcia C."/>
            <person name="Mesa V."/>
            <person name="Sprenger R.R."/>
            <person name="Richter M."/>
            <person name="Diez M.S."/>
            <person name="Solano J."/>
            <person name="Bargiela R."/>
            <person name="Golyshina O.V."/>
            <person name="Manteca A."/>
            <person name="Ramos J.L."/>
            <person name="Gallego J.R."/>
            <person name="Llorente I."/>
            <person name="Martins Dos Santos V.A."/>
            <person name="Jensen O.N."/>
            <person name="Pelaez A.I."/>
            <person name="Sanchez J."/>
            <person name="Ferrer M."/>
        </authorList>
    </citation>
    <scope>NUCLEOTIDE SEQUENCE</scope>
</reference>
<dbReference type="InterPro" id="IPR011991">
    <property type="entry name" value="ArsR-like_HTH"/>
</dbReference>
<dbReference type="InterPro" id="IPR014290">
    <property type="entry name" value="SUF_FeS_clus_asmbl_reg"/>
</dbReference>
<dbReference type="Gene3D" id="1.10.10.10">
    <property type="entry name" value="Winged helix-like DNA-binding domain superfamily/Winged helix DNA-binding domain"/>
    <property type="match status" value="1"/>
</dbReference>
<dbReference type="PANTHER" id="PTHR33221">
    <property type="entry name" value="WINGED HELIX-TURN-HELIX TRANSCRIPTIONAL REGULATOR, RRF2 FAMILY"/>
    <property type="match status" value="1"/>
</dbReference>
<dbReference type="NCBIfam" id="TIGR00738">
    <property type="entry name" value="rrf2_super"/>
    <property type="match status" value="1"/>
</dbReference>
<dbReference type="GO" id="GO:0003700">
    <property type="term" value="F:DNA-binding transcription factor activity"/>
    <property type="evidence" value="ECO:0007669"/>
    <property type="project" value="TreeGrafter"/>
</dbReference>
<sequence length="160" mass="17755">MLRIRKLTDYGTVLLAAMASRSEPWLTASELAESTQLSYATVGKLLKLLVRANLLQSQRGSHGGYRLVRLPRSITALEILEALEGEVAVIECGLGAHRCNRERFCAVSPPWRRINQMLKETLSHMTLADLIQDPLPHLPASYPAREEIGSAQTIGLHTRT</sequence>
<gene>
    <name evidence="1" type="ORF">B1B_12324</name>
</gene>
<dbReference type="NCBIfam" id="TIGR02944">
    <property type="entry name" value="suf_reg_Xantho"/>
    <property type="match status" value="1"/>
</dbReference>
<dbReference type="Pfam" id="PF02082">
    <property type="entry name" value="Rrf2"/>
    <property type="match status" value="1"/>
</dbReference>
<dbReference type="InterPro" id="IPR000944">
    <property type="entry name" value="Tscrpt_reg_Rrf2"/>
</dbReference>
<name>T0ZSF5_9ZZZZ</name>
<dbReference type="InterPro" id="IPR036390">
    <property type="entry name" value="WH_DNA-bd_sf"/>
</dbReference>
<dbReference type="PANTHER" id="PTHR33221:SF2">
    <property type="entry name" value="TRANSCRIPTIONAL REGULATOR"/>
    <property type="match status" value="1"/>
</dbReference>
<dbReference type="SUPFAM" id="SSF46785">
    <property type="entry name" value="Winged helix' DNA-binding domain"/>
    <property type="match status" value="1"/>
</dbReference>